<sequence length="298" mass="31332">MAGTGAPQSPRLVTPGSGAVPTLLKAALPSIPVVGSLPGVRKGPASSFSGLTFTRPPVTVERAHVEAYAEVCGFPSKDTAPLTYPHMLAFPLHMAIMTEPSFPAPAIGTVHLENAVTGHRPVAVGESLAVTTSVGAPRPHPKGTVYEFVAEARVGEELVWESTSTYLRRGRGDADAPGGYSFPHTSPNGTVWRLPGDLGRRYAAVSGDHNPIHLYPWTAKALGFPRQIAHGMWSLARCVAAIENRLPDAVRVDAAFKKPILLPGSVELGTRVLDDGIAFALTNPRSGAPHVVGRSTAL</sequence>
<organism evidence="3 4">
    <name type="scientific">Nocardioides kribbensis</name>
    <dbReference type="NCBI Taxonomy" id="305517"/>
    <lineage>
        <taxon>Bacteria</taxon>
        <taxon>Bacillati</taxon>
        <taxon>Actinomycetota</taxon>
        <taxon>Actinomycetes</taxon>
        <taxon>Propionibacteriales</taxon>
        <taxon>Nocardioidaceae</taxon>
        <taxon>Nocardioides</taxon>
    </lineage>
</organism>
<dbReference type="InterPro" id="IPR002539">
    <property type="entry name" value="MaoC-like_dom"/>
</dbReference>
<dbReference type="InterPro" id="IPR029069">
    <property type="entry name" value="HotDog_dom_sf"/>
</dbReference>
<dbReference type="Pfam" id="PF01575">
    <property type="entry name" value="MaoC_dehydratas"/>
    <property type="match status" value="1"/>
</dbReference>
<dbReference type="PANTHER" id="PTHR43841">
    <property type="entry name" value="3-HYDROXYACYL-THIOESTER DEHYDRATASE HTDX-RELATED"/>
    <property type="match status" value="1"/>
</dbReference>
<comment type="similarity">
    <text evidence="1">Belongs to the enoyl-CoA hydratase/isomerase family.</text>
</comment>
<dbReference type="SUPFAM" id="SSF54637">
    <property type="entry name" value="Thioesterase/thiol ester dehydrase-isomerase"/>
    <property type="match status" value="2"/>
</dbReference>
<name>A0ABV1NV51_9ACTN</name>
<proteinExistence type="inferred from homology"/>
<gene>
    <name evidence="3" type="ORF">V6R90_03770</name>
</gene>
<accession>A0ABV1NV51</accession>
<evidence type="ECO:0000313" key="3">
    <source>
        <dbReference type="EMBL" id="MEQ7846384.1"/>
    </source>
</evidence>
<evidence type="ECO:0000259" key="2">
    <source>
        <dbReference type="Pfam" id="PF01575"/>
    </source>
</evidence>
<dbReference type="Gene3D" id="3.10.129.10">
    <property type="entry name" value="Hotdog Thioesterase"/>
    <property type="match status" value="1"/>
</dbReference>
<dbReference type="RefSeq" id="WP_349803824.1">
    <property type="nucleotide sequence ID" value="NZ_JBEGDP010000002.1"/>
</dbReference>
<dbReference type="Proteomes" id="UP001482520">
    <property type="component" value="Unassembled WGS sequence"/>
</dbReference>
<feature type="domain" description="MaoC-like" evidence="2">
    <location>
        <begin position="200"/>
        <end position="263"/>
    </location>
</feature>
<evidence type="ECO:0000313" key="4">
    <source>
        <dbReference type="Proteomes" id="UP001482520"/>
    </source>
</evidence>
<dbReference type="EMBL" id="JBEGDP010000002">
    <property type="protein sequence ID" value="MEQ7846384.1"/>
    <property type="molecule type" value="Genomic_DNA"/>
</dbReference>
<protein>
    <submittedName>
        <fullName evidence="3">MaoC/PaaZ C-terminal domain-containing protein</fullName>
    </submittedName>
</protein>
<comment type="caution">
    <text evidence="3">The sequence shown here is derived from an EMBL/GenBank/DDBJ whole genome shotgun (WGS) entry which is preliminary data.</text>
</comment>
<keyword evidence="4" id="KW-1185">Reference proteome</keyword>
<evidence type="ECO:0000256" key="1">
    <source>
        <dbReference type="ARBA" id="ARBA00005254"/>
    </source>
</evidence>
<reference evidence="3 4" key="1">
    <citation type="submission" date="2024-02" db="EMBL/GenBank/DDBJ databases">
        <title>Full genome sequence of Nocardioides kribbensis.</title>
        <authorList>
            <person name="Poletto B.L."/>
            <person name="Silva G."/>
            <person name="Galante D."/>
            <person name="Campos K.R."/>
            <person name="Santos M.B.N."/>
            <person name="Sacchi C.T."/>
        </authorList>
    </citation>
    <scope>NUCLEOTIDE SEQUENCE [LARGE SCALE GENOMIC DNA]</scope>
    <source>
        <strain evidence="3 4">O4R</strain>
    </source>
</reference>
<dbReference type="PANTHER" id="PTHR43841:SF1">
    <property type="entry name" value="3-HYDROXYACYL-THIOESTER DEHYDRATASE X"/>
    <property type="match status" value="1"/>
</dbReference>